<dbReference type="PANTHER" id="PTHR23330:SF9">
    <property type="entry name" value="PROLINE-RICH PROTEIN 11"/>
    <property type="match status" value="1"/>
</dbReference>
<evidence type="ECO:0000256" key="1">
    <source>
        <dbReference type="SAM" id="Coils"/>
    </source>
</evidence>
<reference evidence="3" key="1">
    <citation type="submission" date="2020-08" db="EMBL/GenBank/DDBJ databases">
        <title>Genome sequencing and assembly of the red palm weevil Rhynchophorus ferrugineus.</title>
        <authorList>
            <person name="Dias G.B."/>
            <person name="Bergman C.M."/>
            <person name="Manee M."/>
        </authorList>
    </citation>
    <scope>NUCLEOTIDE SEQUENCE</scope>
    <source>
        <strain evidence="3">AA-2017</strain>
        <tissue evidence="3">Whole larva</tissue>
    </source>
</reference>
<evidence type="ECO:0000313" key="4">
    <source>
        <dbReference type="Proteomes" id="UP000625711"/>
    </source>
</evidence>
<gene>
    <name evidence="3" type="ORF">GWI33_022688</name>
</gene>
<comment type="caution">
    <text evidence="3">The sequence shown here is derived from an EMBL/GenBank/DDBJ whole genome shotgun (WGS) entry which is preliminary data.</text>
</comment>
<accession>A0A834MIY6</accession>
<feature type="coiled-coil region" evidence="1">
    <location>
        <begin position="491"/>
        <end position="565"/>
    </location>
</feature>
<dbReference type="Gene3D" id="6.10.140.920">
    <property type="match status" value="1"/>
</dbReference>
<feature type="compositionally biased region" description="Basic residues" evidence="2">
    <location>
        <begin position="131"/>
        <end position="143"/>
    </location>
</feature>
<dbReference type="OrthoDB" id="8193675at2759"/>
<keyword evidence="4" id="KW-1185">Reference proteome</keyword>
<dbReference type="EMBL" id="JAACXV010000084">
    <property type="protein sequence ID" value="KAF7284071.1"/>
    <property type="molecule type" value="Genomic_DNA"/>
</dbReference>
<feature type="region of interest" description="Disordered" evidence="2">
    <location>
        <begin position="88"/>
        <end position="108"/>
    </location>
</feature>
<sequence>MPKKKNRKHGRNRKRKANERLIDENEKKYDSLTEDHTLVNFNQSDYTTPMKQKLSNLNSFDLETPIDPSEETERLNVELKKSDLFESCTPEIPNKSNKRRSFQKQREGRSDSWNVTNIYYDNVTHDTHYTNSKHKKDISRRRSSSSISQLHLSRNEKPLSFHKSTQTINEDPIYGYSNNLIVETPRLSQRITEDVEVQVSPSKLNNARDNSNRIDKIHTTEININPYLKSRDIIQLGIDHHKKLSKEPSIEERSFFSPQLFKTESSSTPVETHGQKLFSYLKETVIKETIDSVLSSGGKLDFINNRIDTTPLRENTNNTPRSEKIHNKDQKINNSFDLILIDSAHSKRENVNFNTPPLSEKITYKDKSNSIKLFGHNKRQNYGTSMNKLHDRTSPKLNRLLNHSRMFNKNISYTKFSTSRRSDNVSEISKFGIYEKMLNKIRKYSRASAKWSYRMVEVCSQLGIQIKKSLTSLCTINNNSIDHSSQRICKCEQYQDEINNLNTQISNVNGDIECLREQITRIETVQKNETCKTEMATLQAELSQMKQELSSITDLRSELTFLKEQFQCFKSAASSSKPIVVPPPPPIPMCPPPPPPPPPPPMPQSSLISQKAPKLGLLKKSKTTLGISMPDKGDSRPVISLDDILKVKLKKASERPVMTPMRNRTTTPVVSMDMLHLACQYREEALDRRRRRRARLLAFEISGVDRDACGQKRKKW</sequence>
<keyword evidence="1" id="KW-0175">Coiled coil</keyword>
<dbReference type="Proteomes" id="UP000625711">
    <property type="component" value="Unassembled WGS sequence"/>
</dbReference>
<feature type="compositionally biased region" description="Basic and acidic residues" evidence="2">
    <location>
        <begin position="18"/>
        <end position="27"/>
    </location>
</feature>
<proteinExistence type="predicted"/>
<name>A0A834MIY6_RHYFE</name>
<evidence type="ECO:0000313" key="3">
    <source>
        <dbReference type="EMBL" id="KAF7284071.1"/>
    </source>
</evidence>
<dbReference type="PANTHER" id="PTHR23330">
    <property type="entry name" value="P300 TRANSCRIPTIONAL COFACTOR JMY-RELATED"/>
    <property type="match status" value="1"/>
</dbReference>
<feature type="region of interest" description="Disordered" evidence="2">
    <location>
        <begin position="1"/>
        <end position="27"/>
    </location>
</feature>
<dbReference type="SUPFAM" id="SSF58100">
    <property type="entry name" value="Bacterial hemolysins"/>
    <property type="match status" value="1"/>
</dbReference>
<protein>
    <submittedName>
        <fullName evidence="3">Uncharacterized protein</fullName>
    </submittedName>
</protein>
<feature type="region of interest" description="Disordered" evidence="2">
    <location>
        <begin position="128"/>
        <end position="159"/>
    </location>
</feature>
<dbReference type="AlphaFoldDB" id="A0A834MIY6"/>
<evidence type="ECO:0000256" key="2">
    <source>
        <dbReference type="SAM" id="MobiDB-lite"/>
    </source>
</evidence>
<feature type="compositionally biased region" description="Basic residues" evidence="2">
    <location>
        <begin position="1"/>
        <end position="17"/>
    </location>
</feature>
<organism evidence="3 4">
    <name type="scientific">Rhynchophorus ferrugineus</name>
    <name type="common">Red palm weevil</name>
    <name type="synonym">Curculio ferrugineus</name>
    <dbReference type="NCBI Taxonomy" id="354439"/>
    <lineage>
        <taxon>Eukaryota</taxon>
        <taxon>Metazoa</taxon>
        <taxon>Ecdysozoa</taxon>
        <taxon>Arthropoda</taxon>
        <taxon>Hexapoda</taxon>
        <taxon>Insecta</taxon>
        <taxon>Pterygota</taxon>
        <taxon>Neoptera</taxon>
        <taxon>Endopterygota</taxon>
        <taxon>Coleoptera</taxon>
        <taxon>Polyphaga</taxon>
        <taxon>Cucujiformia</taxon>
        <taxon>Curculionidae</taxon>
        <taxon>Dryophthorinae</taxon>
        <taxon>Rhynchophorus</taxon>
    </lineage>
</organism>
<dbReference type="GO" id="GO:0005737">
    <property type="term" value="C:cytoplasm"/>
    <property type="evidence" value="ECO:0007669"/>
    <property type="project" value="TreeGrafter"/>
</dbReference>